<name>A0A1Q9EJB5_SYMMI</name>
<reference evidence="1 2" key="1">
    <citation type="submission" date="2016-02" db="EMBL/GenBank/DDBJ databases">
        <title>Genome analysis of coral dinoflagellate symbionts highlights evolutionary adaptations to a symbiotic lifestyle.</title>
        <authorList>
            <person name="Aranda M."/>
            <person name="Li Y."/>
            <person name="Liew Y.J."/>
            <person name="Baumgarten S."/>
            <person name="Simakov O."/>
            <person name="Wilson M."/>
            <person name="Piel J."/>
            <person name="Ashoor H."/>
            <person name="Bougouffa S."/>
            <person name="Bajic V.B."/>
            <person name="Ryu T."/>
            <person name="Ravasi T."/>
            <person name="Bayer T."/>
            <person name="Micklem G."/>
            <person name="Kim H."/>
            <person name="Bhak J."/>
            <person name="Lajeunesse T.C."/>
            <person name="Voolstra C.R."/>
        </authorList>
    </citation>
    <scope>NUCLEOTIDE SEQUENCE [LARGE SCALE GENOMIC DNA]</scope>
    <source>
        <strain evidence="1 2">CCMP2467</strain>
    </source>
</reference>
<comment type="caution">
    <text evidence="1">The sequence shown here is derived from an EMBL/GenBank/DDBJ whole genome shotgun (WGS) entry which is preliminary data.</text>
</comment>
<keyword evidence="2" id="KW-1185">Reference proteome</keyword>
<sequence length="263" mass="28894">MMAIMGAKDTLCKVAMLSIGSEDILSHYTANEFATGFKKSLALQLRGIKQNRGVCDWFQVAGFSAARHQAEQRLAILNVGLEDMLPYVTTKTGFKKMPAFQPRGMKQSRGSSGEGIWITTRQLGSSCTSPDMMVFMGSKDMLVPFAIDESATGFKKSLAFQPHGIKQRRGSSGEGIWLSKTATCTLPDVEALMGTKDTLFKVAMLNISLEDMLAHFTATADLGLEDRLAHFTMEKSAAGVKMMSPAARHQAEQMLERFIMLYI</sequence>
<evidence type="ECO:0000313" key="1">
    <source>
        <dbReference type="EMBL" id="OLQ07505.1"/>
    </source>
</evidence>
<protein>
    <submittedName>
        <fullName evidence="1">Uncharacterized protein</fullName>
    </submittedName>
</protein>
<organism evidence="1 2">
    <name type="scientific">Symbiodinium microadriaticum</name>
    <name type="common">Dinoflagellate</name>
    <name type="synonym">Zooxanthella microadriatica</name>
    <dbReference type="NCBI Taxonomy" id="2951"/>
    <lineage>
        <taxon>Eukaryota</taxon>
        <taxon>Sar</taxon>
        <taxon>Alveolata</taxon>
        <taxon>Dinophyceae</taxon>
        <taxon>Suessiales</taxon>
        <taxon>Symbiodiniaceae</taxon>
        <taxon>Symbiodinium</taxon>
    </lineage>
</organism>
<dbReference type="Proteomes" id="UP000186817">
    <property type="component" value="Unassembled WGS sequence"/>
</dbReference>
<proteinExistence type="predicted"/>
<dbReference type="EMBL" id="LSRX01000137">
    <property type="protein sequence ID" value="OLQ07505.1"/>
    <property type="molecule type" value="Genomic_DNA"/>
</dbReference>
<gene>
    <name evidence="1" type="ORF">AK812_SmicGene9085</name>
</gene>
<dbReference type="AlphaFoldDB" id="A0A1Q9EJB5"/>
<accession>A0A1Q9EJB5</accession>
<evidence type="ECO:0000313" key="2">
    <source>
        <dbReference type="Proteomes" id="UP000186817"/>
    </source>
</evidence>